<keyword evidence="8" id="KW-0157">Chromophore</keyword>
<dbReference type="AlphaFoldDB" id="A0A923N570"/>
<evidence type="ECO:0000256" key="4">
    <source>
        <dbReference type="ARBA" id="ARBA00022606"/>
    </source>
</evidence>
<dbReference type="GO" id="GO:0005216">
    <property type="term" value="F:monoatomic ion channel activity"/>
    <property type="evidence" value="ECO:0007669"/>
    <property type="project" value="InterPro"/>
</dbReference>
<keyword evidence="6" id="KW-0681">Retinal protein</keyword>
<gene>
    <name evidence="12" type="ORF">H8S84_03760</name>
</gene>
<evidence type="ECO:0000256" key="10">
    <source>
        <dbReference type="ARBA" id="ARBA00023170"/>
    </source>
</evidence>
<evidence type="ECO:0000256" key="7">
    <source>
        <dbReference type="ARBA" id="ARBA00022989"/>
    </source>
</evidence>
<evidence type="ECO:0000256" key="9">
    <source>
        <dbReference type="ARBA" id="ARBA00023136"/>
    </source>
</evidence>
<keyword evidence="5 11" id="KW-0812">Transmembrane</keyword>
<dbReference type="Gene3D" id="1.20.1070.10">
    <property type="entry name" value="Rhodopsin 7-helix transmembrane proteins"/>
    <property type="match status" value="1"/>
</dbReference>
<dbReference type="GO" id="GO:0007602">
    <property type="term" value="P:phototransduction"/>
    <property type="evidence" value="ECO:0007669"/>
    <property type="project" value="UniProtKB-KW"/>
</dbReference>
<keyword evidence="4" id="KW-0716">Sensory transduction</keyword>
<dbReference type="SMART" id="SM01021">
    <property type="entry name" value="Bac_rhodopsin"/>
    <property type="match status" value="1"/>
</dbReference>
<comment type="similarity">
    <text evidence="2">Belongs to the archaeal/bacterial/fungal opsin family.</text>
</comment>
<dbReference type="InterPro" id="IPR001425">
    <property type="entry name" value="Arc/bac/fun_rhodopsins"/>
</dbReference>
<dbReference type="InterPro" id="IPR018229">
    <property type="entry name" value="Rhodopsin_retinal_BS"/>
</dbReference>
<name>A0A923N570_9BACT</name>
<evidence type="ECO:0000313" key="12">
    <source>
        <dbReference type="EMBL" id="MBC5991947.1"/>
    </source>
</evidence>
<evidence type="ECO:0000256" key="1">
    <source>
        <dbReference type="ARBA" id="ARBA00004141"/>
    </source>
</evidence>
<dbReference type="EMBL" id="JACRVF010000001">
    <property type="protein sequence ID" value="MBC5991947.1"/>
    <property type="molecule type" value="Genomic_DNA"/>
</dbReference>
<dbReference type="Proteomes" id="UP000603640">
    <property type="component" value="Unassembled WGS sequence"/>
</dbReference>
<keyword evidence="10" id="KW-0675">Receptor</keyword>
<protein>
    <submittedName>
        <fullName evidence="12">Bacteriorhodopsin</fullName>
    </submittedName>
</protein>
<feature type="transmembrane region" description="Helical" evidence="11">
    <location>
        <begin position="102"/>
        <end position="120"/>
    </location>
</feature>
<comment type="subcellular location">
    <subcellularLocation>
        <location evidence="1">Membrane</location>
        <topology evidence="1">Multi-pass membrane protein</topology>
    </subcellularLocation>
</comment>
<feature type="transmembrane region" description="Helical" evidence="11">
    <location>
        <begin position="38"/>
        <end position="57"/>
    </location>
</feature>
<keyword evidence="13" id="KW-1185">Reference proteome</keyword>
<dbReference type="PRINTS" id="PR00251">
    <property type="entry name" value="BACTRLOPSIN"/>
</dbReference>
<keyword evidence="3" id="KW-0600">Photoreceptor protein</keyword>
<dbReference type="Pfam" id="PF01036">
    <property type="entry name" value="Bac_rhodopsin"/>
    <property type="match status" value="1"/>
</dbReference>
<organism evidence="12 13">
    <name type="scientific">Pontibacter cellulosilyticus</name>
    <dbReference type="NCBI Taxonomy" id="1720253"/>
    <lineage>
        <taxon>Bacteria</taxon>
        <taxon>Pseudomonadati</taxon>
        <taxon>Bacteroidota</taxon>
        <taxon>Cytophagia</taxon>
        <taxon>Cytophagales</taxon>
        <taxon>Hymenobacteraceae</taxon>
        <taxon>Pontibacter</taxon>
    </lineage>
</organism>
<dbReference type="PROSITE" id="PS00950">
    <property type="entry name" value="BACTERIAL_OPSIN_1"/>
    <property type="match status" value="1"/>
</dbReference>
<evidence type="ECO:0000256" key="3">
    <source>
        <dbReference type="ARBA" id="ARBA00022543"/>
    </source>
</evidence>
<feature type="transmembrane region" description="Helical" evidence="11">
    <location>
        <begin position="6"/>
        <end position="26"/>
    </location>
</feature>
<feature type="transmembrane region" description="Helical" evidence="11">
    <location>
        <begin position="77"/>
        <end position="95"/>
    </location>
</feature>
<comment type="caution">
    <text evidence="12">The sequence shown here is derived from an EMBL/GenBank/DDBJ whole genome shotgun (WGS) entry which is preliminary data.</text>
</comment>
<evidence type="ECO:0000256" key="6">
    <source>
        <dbReference type="ARBA" id="ARBA00022925"/>
    </source>
</evidence>
<keyword evidence="9 11" id="KW-0472">Membrane</keyword>
<evidence type="ECO:0000313" key="13">
    <source>
        <dbReference type="Proteomes" id="UP000603640"/>
    </source>
</evidence>
<reference evidence="12" key="1">
    <citation type="submission" date="2020-08" db="EMBL/GenBank/DDBJ databases">
        <title>Pontibacter sp. SD6 16S ribosomal RNA gene Genome sequencing and assembly.</title>
        <authorList>
            <person name="Kang M."/>
        </authorList>
    </citation>
    <scope>NUCLEOTIDE SEQUENCE</scope>
    <source>
        <strain evidence="12">SD6</strain>
    </source>
</reference>
<proteinExistence type="inferred from homology"/>
<dbReference type="GO" id="GO:0009881">
    <property type="term" value="F:photoreceptor activity"/>
    <property type="evidence" value="ECO:0007669"/>
    <property type="project" value="UniProtKB-KW"/>
</dbReference>
<evidence type="ECO:0000256" key="2">
    <source>
        <dbReference type="ARBA" id="ARBA00008130"/>
    </source>
</evidence>
<keyword evidence="7 11" id="KW-1133">Transmembrane helix</keyword>
<dbReference type="GO" id="GO:0016020">
    <property type="term" value="C:membrane"/>
    <property type="evidence" value="ECO:0007669"/>
    <property type="project" value="UniProtKB-SubCell"/>
</dbReference>
<dbReference type="SUPFAM" id="SSF81321">
    <property type="entry name" value="Family A G protein-coupled receptor-like"/>
    <property type="match status" value="1"/>
</dbReference>
<sequence>MNETEVLLHWAYVAIMLVSGIAFYLLSKNPKDVPYYKYTIHIFIVTWSALAYTALALNQGTIEVGGQQVHFARYLDWVITTPLLLLSLALTGKLITRKEGWLIGTMMGTQAIMILTGLVADLSVDETR</sequence>
<accession>A0A923N570</accession>
<evidence type="ECO:0000256" key="5">
    <source>
        <dbReference type="ARBA" id="ARBA00022692"/>
    </source>
</evidence>
<evidence type="ECO:0000256" key="11">
    <source>
        <dbReference type="SAM" id="Phobius"/>
    </source>
</evidence>
<evidence type="ECO:0000256" key="8">
    <source>
        <dbReference type="ARBA" id="ARBA00022991"/>
    </source>
</evidence>